<dbReference type="PANTHER" id="PTHR30419:SF8">
    <property type="entry name" value="NITROGEN ASSIMILATION TRANSCRIPTIONAL ACTIVATOR-RELATED"/>
    <property type="match status" value="1"/>
</dbReference>
<dbReference type="EMBL" id="QYZD01000020">
    <property type="protein sequence ID" value="RJG21865.1"/>
    <property type="molecule type" value="Genomic_DNA"/>
</dbReference>
<dbReference type="InterPro" id="IPR005119">
    <property type="entry name" value="LysR_subst-bd"/>
</dbReference>
<dbReference type="PRINTS" id="PR00039">
    <property type="entry name" value="HTHLYSR"/>
</dbReference>
<dbReference type="PROSITE" id="PS50931">
    <property type="entry name" value="HTH_LYSR"/>
    <property type="match status" value="1"/>
</dbReference>
<dbReference type="SUPFAM" id="SSF46785">
    <property type="entry name" value="Winged helix' DNA-binding domain"/>
    <property type="match status" value="1"/>
</dbReference>
<dbReference type="OrthoDB" id="2659059at2"/>
<dbReference type="GO" id="GO:0005829">
    <property type="term" value="C:cytosol"/>
    <property type="evidence" value="ECO:0007669"/>
    <property type="project" value="TreeGrafter"/>
</dbReference>
<evidence type="ECO:0000313" key="7">
    <source>
        <dbReference type="Proteomes" id="UP000266177"/>
    </source>
</evidence>
<evidence type="ECO:0000256" key="1">
    <source>
        <dbReference type="ARBA" id="ARBA00009437"/>
    </source>
</evidence>
<comment type="similarity">
    <text evidence="1">Belongs to the LysR transcriptional regulatory family.</text>
</comment>
<keyword evidence="3" id="KW-0238">DNA-binding</keyword>
<dbReference type="Proteomes" id="UP000266177">
    <property type="component" value="Unassembled WGS sequence"/>
</dbReference>
<evidence type="ECO:0000256" key="4">
    <source>
        <dbReference type="ARBA" id="ARBA00023163"/>
    </source>
</evidence>
<feature type="domain" description="HTH lysR-type" evidence="5">
    <location>
        <begin position="1"/>
        <end position="57"/>
    </location>
</feature>
<dbReference type="InterPro" id="IPR036390">
    <property type="entry name" value="WH_DNA-bd_sf"/>
</dbReference>
<dbReference type="GO" id="GO:0003700">
    <property type="term" value="F:DNA-binding transcription factor activity"/>
    <property type="evidence" value="ECO:0007669"/>
    <property type="project" value="InterPro"/>
</dbReference>
<gene>
    <name evidence="6" type="ORF">DQX05_19805</name>
</gene>
<proteinExistence type="inferred from homology"/>
<dbReference type="GO" id="GO:0003677">
    <property type="term" value="F:DNA binding"/>
    <property type="evidence" value="ECO:0007669"/>
    <property type="project" value="UniProtKB-KW"/>
</dbReference>
<dbReference type="RefSeq" id="WP_119795221.1">
    <property type="nucleotide sequence ID" value="NZ_QYZD01000020.1"/>
</dbReference>
<dbReference type="Pfam" id="PF03466">
    <property type="entry name" value="LysR_substrate"/>
    <property type="match status" value="1"/>
</dbReference>
<dbReference type="AlphaFoldDB" id="A0A3A3GI41"/>
<keyword evidence="2" id="KW-0805">Transcription regulation</keyword>
<reference evidence="6 7" key="1">
    <citation type="submission" date="2018-09" db="EMBL/GenBank/DDBJ databases">
        <title>Paenibacillus SK2017-BO5.</title>
        <authorList>
            <person name="Piskunova J.V."/>
            <person name="Dubiley S.A."/>
            <person name="Severinov K.V."/>
        </authorList>
    </citation>
    <scope>NUCLEOTIDE SEQUENCE [LARGE SCALE GENOMIC DNA]</scope>
    <source>
        <strain evidence="6 7">BO5</strain>
    </source>
</reference>
<evidence type="ECO:0000256" key="3">
    <source>
        <dbReference type="ARBA" id="ARBA00023125"/>
    </source>
</evidence>
<protein>
    <submittedName>
        <fullName evidence="6">LysR family transcriptional regulator</fullName>
    </submittedName>
</protein>
<dbReference type="Pfam" id="PF00126">
    <property type="entry name" value="HTH_1"/>
    <property type="match status" value="1"/>
</dbReference>
<dbReference type="Gene3D" id="1.10.10.10">
    <property type="entry name" value="Winged helix-like DNA-binding domain superfamily/Winged helix DNA-binding domain"/>
    <property type="match status" value="1"/>
</dbReference>
<keyword evidence="4" id="KW-0804">Transcription</keyword>
<name>A0A3A3GI41_PANTH</name>
<evidence type="ECO:0000256" key="2">
    <source>
        <dbReference type="ARBA" id="ARBA00023015"/>
    </source>
</evidence>
<evidence type="ECO:0000313" key="6">
    <source>
        <dbReference type="EMBL" id="RJG21865.1"/>
    </source>
</evidence>
<dbReference type="InterPro" id="IPR036388">
    <property type="entry name" value="WH-like_DNA-bd_sf"/>
</dbReference>
<dbReference type="SUPFAM" id="SSF53850">
    <property type="entry name" value="Periplasmic binding protein-like II"/>
    <property type="match status" value="1"/>
</dbReference>
<dbReference type="InterPro" id="IPR000847">
    <property type="entry name" value="LysR_HTH_N"/>
</dbReference>
<dbReference type="InterPro" id="IPR050950">
    <property type="entry name" value="HTH-type_LysR_regulators"/>
</dbReference>
<evidence type="ECO:0000259" key="5">
    <source>
        <dbReference type="PROSITE" id="PS50931"/>
    </source>
</evidence>
<dbReference type="Gene3D" id="3.40.190.290">
    <property type="match status" value="1"/>
</dbReference>
<organism evidence="6 7">
    <name type="scientific">Paenibacillus thiaminolyticus</name>
    <name type="common">Bacillus thiaminolyticus</name>
    <dbReference type="NCBI Taxonomy" id="49283"/>
    <lineage>
        <taxon>Bacteria</taxon>
        <taxon>Bacillati</taxon>
        <taxon>Bacillota</taxon>
        <taxon>Bacilli</taxon>
        <taxon>Bacillales</taxon>
        <taxon>Paenibacillaceae</taxon>
        <taxon>Paenibacillus</taxon>
    </lineage>
</organism>
<sequence length="304" mass="34248">MLDLLESFATVVELSTLNQASKRLNLSQPALSRQIAKLESQLGVDLFIRNGKRLELTRVGQITYEFALDIRNRQLDFLKSIADYKIEGHASVTIGASLTTLQTTLPLFVSLFVEKYPEAQLKTVTGKTHEIISFIRDQKVDVGLVADAIRDPSLVCLPLFSDHLELVMPREHELASGDQGSIARLNGLPMLLFSKGTWYRKLIDDLFRRHHIVPDIRMEIDSFEAIVRLLSPCHAAALLPKSYLRSEWLDDNGLVAIHLKELVQTERITSLVYAKQAALSLTARRFIEETARAASGWNVQSKQE</sequence>
<dbReference type="CDD" id="cd05466">
    <property type="entry name" value="PBP2_LTTR_substrate"/>
    <property type="match status" value="1"/>
</dbReference>
<dbReference type="PANTHER" id="PTHR30419">
    <property type="entry name" value="HTH-TYPE TRANSCRIPTIONAL REGULATOR YBHD"/>
    <property type="match status" value="1"/>
</dbReference>
<comment type="caution">
    <text evidence="6">The sequence shown here is derived from an EMBL/GenBank/DDBJ whole genome shotgun (WGS) entry which is preliminary data.</text>
</comment>
<accession>A0A3A3GI41</accession>